<organism evidence="10 11">
    <name type="scientific">Equus asinus</name>
    <name type="common">Donkey</name>
    <name type="synonym">Equus africanus asinus</name>
    <dbReference type="NCBI Taxonomy" id="9793"/>
    <lineage>
        <taxon>Eukaryota</taxon>
        <taxon>Metazoa</taxon>
        <taxon>Chordata</taxon>
        <taxon>Craniata</taxon>
        <taxon>Vertebrata</taxon>
        <taxon>Euteleostomi</taxon>
        <taxon>Mammalia</taxon>
        <taxon>Eutheria</taxon>
        <taxon>Laurasiatheria</taxon>
        <taxon>Perissodactyla</taxon>
        <taxon>Equidae</taxon>
        <taxon>Equus</taxon>
    </lineage>
</organism>
<reference evidence="10 11" key="1">
    <citation type="journal article" date="2020" name="Nat. Commun.">
        <title>Donkey genomes provide new insights into domestication and selection for coat color.</title>
        <authorList>
            <person name="Wang"/>
            <person name="C."/>
            <person name="Li"/>
            <person name="H."/>
            <person name="Guo"/>
            <person name="Y."/>
            <person name="Huang"/>
            <person name="J."/>
            <person name="Sun"/>
            <person name="Y."/>
            <person name="Min"/>
            <person name="J."/>
            <person name="Wang"/>
            <person name="J."/>
            <person name="Fang"/>
            <person name="X."/>
            <person name="Zhao"/>
            <person name="Z."/>
            <person name="Wang"/>
            <person name="S."/>
            <person name="Zhang"/>
            <person name="Y."/>
            <person name="Liu"/>
            <person name="Q."/>
            <person name="Jiang"/>
            <person name="Q."/>
            <person name="Wang"/>
            <person name="X."/>
            <person name="Guo"/>
            <person name="Y."/>
            <person name="Yang"/>
            <person name="C."/>
            <person name="Wang"/>
            <person name="Y."/>
            <person name="Tian"/>
            <person name="F."/>
            <person name="Zhuang"/>
            <person name="G."/>
            <person name="Fan"/>
            <person name="Y."/>
            <person name="Gao"/>
            <person name="Q."/>
            <person name="Li"/>
            <person name="Y."/>
            <person name="Ju"/>
            <person name="Z."/>
            <person name="Li"/>
            <person name="J."/>
            <person name="Li"/>
            <person name="R."/>
            <person name="Hou"/>
            <person name="M."/>
            <person name="Yang"/>
            <person name="G."/>
            <person name="Liu"/>
            <person name="G."/>
            <person name="Liu"/>
            <person name="W."/>
            <person name="Guo"/>
            <person name="J."/>
            <person name="Pan"/>
            <person name="S."/>
            <person name="Fan"/>
            <person name="G."/>
            <person name="Zhang"/>
            <person name="W."/>
            <person name="Zhang"/>
            <person name="R."/>
            <person name="Yu"/>
            <person name="J."/>
            <person name="Zhang"/>
            <person name="X."/>
            <person name="Yin"/>
            <person name="Q."/>
            <person name="Ji"/>
            <person name="C."/>
            <person name="Jin"/>
            <person name="Y."/>
            <person name="Yue"/>
            <person name="G."/>
            <person name="Liu"/>
            <person name="M."/>
            <person name="Xu"/>
            <person name="J."/>
            <person name="Liu"/>
            <person name="S."/>
            <person name="Jordana"/>
            <person name="J."/>
            <person name="Noce"/>
            <person name="A."/>
            <person name="Amills"/>
            <person name="M."/>
            <person name="Wu"/>
            <person name="D.D."/>
            <person name="Li"/>
            <person name="S."/>
            <person name="Zhou"/>
            <person name="X. and Zhong"/>
            <person name="J."/>
        </authorList>
    </citation>
    <scope>NUCLEOTIDE SEQUENCE [LARGE SCALE GENOMIC DNA]</scope>
</reference>
<keyword evidence="5" id="KW-0770">Synapse</keyword>
<dbReference type="Proteomes" id="UP000694387">
    <property type="component" value="Chromosome 1"/>
</dbReference>
<keyword evidence="6" id="KW-0966">Cell projection</keyword>
<evidence type="ECO:0000256" key="3">
    <source>
        <dbReference type="ARBA" id="ARBA00022771"/>
    </source>
</evidence>
<name>A0A9L0JLK4_EQUAS</name>
<dbReference type="SUPFAM" id="SSF57903">
    <property type="entry name" value="FYVE/PHD zinc finger"/>
    <property type="match status" value="1"/>
</dbReference>
<evidence type="ECO:0000259" key="9">
    <source>
        <dbReference type="Pfam" id="PF05715"/>
    </source>
</evidence>
<sequence>MPVEKETKAPVAEKLEPKAEQVPTVKRTETEKKPLPIKDSKPSTAEPQKAVLPSKPEKNPKPESACPLCKTELNLGSKDPPNFRTCTECKNQVCNLCGFNPTPHLTETGSELTSVPIILYMWDAYHSMA</sequence>
<evidence type="ECO:0000256" key="6">
    <source>
        <dbReference type="ARBA" id="ARBA00023273"/>
    </source>
</evidence>
<keyword evidence="2" id="KW-0677">Repeat</keyword>
<keyword evidence="4" id="KW-0862">Zinc</keyword>
<feature type="domain" description="Zinc finger piccolo-type" evidence="9">
    <location>
        <begin position="65"/>
        <end position="108"/>
    </location>
</feature>
<evidence type="ECO:0000313" key="10">
    <source>
        <dbReference type="Ensembl" id="ENSEASP00005053263.1"/>
    </source>
</evidence>
<feature type="region of interest" description="Disordered" evidence="8">
    <location>
        <begin position="1"/>
        <end position="64"/>
    </location>
</feature>
<dbReference type="GO" id="GO:0030424">
    <property type="term" value="C:axon"/>
    <property type="evidence" value="ECO:0007669"/>
    <property type="project" value="TreeGrafter"/>
</dbReference>
<dbReference type="PANTHER" id="PTHR14113:SF6">
    <property type="entry name" value="PROTEIN PICCOLO"/>
    <property type="match status" value="1"/>
</dbReference>
<dbReference type="GO" id="GO:0035418">
    <property type="term" value="P:protein localization to synapse"/>
    <property type="evidence" value="ECO:0007669"/>
    <property type="project" value="TreeGrafter"/>
</dbReference>
<dbReference type="GO" id="GO:0048788">
    <property type="term" value="C:cytoskeleton of presynaptic active zone"/>
    <property type="evidence" value="ECO:0007669"/>
    <property type="project" value="TreeGrafter"/>
</dbReference>
<dbReference type="GO" id="GO:0098882">
    <property type="term" value="F:structural constituent of presynaptic active zone"/>
    <property type="evidence" value="ECO:0007669"/>
    <property type="project" value="TreeGrafter"/>
</dbReference>
<dbReference type="InterPro" id="IPR052098">
    <property type="entry name" value="Presynaptic_Scaffold_Bsn/Pclo"/>
</dbReference>
<dbReference type="PANTHER" id="PTHR14113">
    <property type="entry name" value="PICCOLO/BASSOON"/>
    <property type="match status" value="1"/>
</dbReference>
<reference evidence="10" key="3">
    <citation type="submission" date="2025-09" db="UniProtKB">
        <authorList>
            <consortium name="Ensembl"/>
        </authorList>
    </citation>
    <scope>IDENTIFICATION</scope>
</reference>
<dbReference type="AlphaFoldDB" id="A0A9L0JLK4"/>
<dbReference type="Pfam" id="PF05715">
    <property type="entry name" value="zf-piccolo"/>
    <property type="match status" value="1"/>
</dbReference>
<evidence type="ECO:0000256" key="1">
    <source>
        <dbReference type="ARBA" id="ARBA00022723"/>
    </source>
</evidence>
<proteinExistence type="predicted"/>
<feature type="compositionally biased region" description="Basic and acidic residues" evidence="8">
    <location>
        <begin position="26"/>
        <end position="41"/>
    </location>
</feature>
<accession>A0A9L0JLK4</accession>
<dbReference type="GO" id="GO:0098978">
    <property type="term" value="C:glutamatergic synapse"/>
    <property type="evidence" value="ECO:0007669"/>
    <property type="project" value="TreeGrafter"/>
</dbReference>
<reference evidence="10" key="2">
    <citation type="submission" date="2025-08" db="UniProtKB">
        <authorList>
            <consortium name="Ensembl"/>
        </authorList>
    </citation>
    <scope>IDENTIFICATION</scope>
</reference>
<dbReference type="Ensembl" id="ENSEAST00005068506.1">
    <property type="protein sequence ID" value="ENSEASP00005053263.1"/>
    <property type="gene ID" value="ENSEASG00005027920.1"/>
</dbReference>
<protein>
    <recommendedName>
        <fullName evidence="9">Zinc finger piccolo-type domain-containing protein</fullName>
    </recommendedName>
</protein>
<dbReference type="InterPro" id="IPR013083">
    <property type="entry name" value="Znf_RING/FYVE/PHD"/>
</dbReference>
<dbReference type="GO" id="GO:0098982">
    <property type="term" value="C:GABA-ergic synapse"/>
    <property type="evidence" value="ECO:0007669"/>
    <property type="project" value="TreeGrafter"/>
</dbReference>
<evidence type="ECO:0000256" key="2">
    <source>
        <dbReference type="ARBA" id="ARBA00022737"/>
    </source>
</evidence>
<keyword evidence="3" id="KW-0863">Zinc-finger</keyword>
<evidence type="ECO:0000256" key="7">
    <source>
        <dbReference type="ARBA" id="ARBA00034101"/>
    </source>
</evidence>
<comment type="subcellular location">
    <subcellularLocation>
        <location evidence="7">Presynaptic active zone</location>
    </subcellularLocation>
</comment>
<dbReference type="GO" id="GO:1904071">
    <property type="term" value="P:presynaptic active zone assembly"/>
    <property type="evidence" value="ECO:0007669"/>
    <property type="project" value="TreeGrafter"/>
</dbReference>
<evidence type="ECO:0000313" key="11">
    <source>
        <dbReference type="Proteomes" id="UP000694387"/>
    </source>
</evidence>
<evidence type="ECO:0000256" key="8">
    <source>
        <dbReference type="SAM" id="MobiDB-lite"/>
    </source>
</evidence>
<dbReference type="InterPro" id="IPR011011">
    <property type="entry name" value="Znf_FYVE_PHD"/>
</dbReference>
<evidence type="ECO:0000256" key="5">
    <source>
        <dbReference type="ARBA" id="ARBA00023018"/>
    </source>
</evidence>
<dbReference type="Gene3D" id="3.30.40.10">
    <property type="entry name" value="Zinc/RING finger domain, C3HC4 (zinc finger)"/>
    <property type="match status" value="1"/>
</dbReference>
<keyword evidence="1" id="KW-0479">Metal-binding</keyword>
<dbReference type="InterPro" id="IPR008899">
    <property type="entry name" value="Znf_piccolo"/>
</dbReference>
<keyword evidence="11" id="KW-1185">Reference proteome</keyword>
<dbReference type="GeneTree" id="ENSGT00620000087961"/>
<feature type="compositionally biased region" description="Basic and acidic residues" evidence="8">
    <location>
        <begin position="1"/>
        <end position="19"/>
    </location>
</feature>
<evidence type="ECO:0000256" key="4">
    <source>
        <dbReference type="ARBA" id="ARBA00022833"/>
    </source>
</evidence>
<dbReference type="GO" id="GO:0008270">
    <property type="term" value="F:zinc ion binding"/>
    <property type="evidence" value="ECO:0007669"/>
    <property type="project" value="UniProtKB-KW"/>
</dbReference>